<protein>
    <recommendedName>
        <fullName evidence="17">HTH myb-type domain-containing protein</fullName>
    </recommendedName>
</protein>
<evidence type="ECO:0000256" key="5">
    <source>
        <dbReference type="ARBA" id="ARBA00022845"/>
    </source>
</evidence>
<dbReference type="FunFam" id="1.25.10.10:FF:000004">
    <property type="entry name" value="Pumilio homolog 1 isoform 2"/>
    <property type="match status" value="1"/>
</dbReference>
<dbReference type="InterPro" id="IPR033133">
    <property type="entry name" value="PUM-HD"/>
</dbReference>
<dbReference type="InterPro" id="IPR011989">
    <property type="entry name" value="ARM-like"/>
</dbReference>
<dbReference type="Gene3D" id="1.25.10.10">
    <property type="entry name" value="Leucine-rich Repeat Variant"/>
    <property type="match status" value="1"/>
</dbReference>
<keyword evidence="3" id="KW-0963">Cytoplasm</keyword>
<sequence>MLGSGEGSFGDDLEAGMELLLREQRSKQDADDLERELNLYRSGSAPPTVEGSLSAVGGLFGGGATIAAGTAAGTGATAFSAFAGAKNGNGFASEEELRSDPAYHSYYYSNVNLNPRLPPPLLSKEDWKFAQRLKGGSSVIGGIGDRRKVNRADNGSGRSLFSMPPGFDSRKLENEIEAEKVHNSANWGGDGLIGLSGIGLGSKQKSLAENFQADLGHSSPVTRIPSRPASRNAFDENFENFVSAESDLAHLRHELASVDALRSSVSVQGSSAVHITRPPSSYTYAAAVGTSLSRSTTPDPQLVARAPSPCLTPIGGGRVGNSDKRNINSPSTFGGVSSGVSESADLVVALSGMTLSSNGAPDEDNRLPSQTEQDAENSQNYLFSLQDGQNYIKQQAYLKKSESGHLDMPSAKKNRRAEFQKPAASSNNSYLKGSPTSTLNGGGSLPAQYQHGDGAKSSIPNYGISGFSLNPGLASMMASQLGTGNLPAASAIPVPGMDSRVFGGGLGSGQNISSAVSESPNLGRVGSQIAGNALQAPFVDPMYLQYLRTSDYPAAQLPAFNDPCMNRNFLGDSYINLLELQKAYFGSLLSPQKSQYGVPLGTKSGGSNIHGFYGNSTFGAGMSYPGSPLANTFIPNSPVGLGSPIRHTDLNMRFPSGTRNLTGGVTGPWHLDAGYNLDESFASSLLEEFKSNKTKCFELSEISGHVVEFSADQYGSRFIQQKLETATPEEKNMVYEEIMPQALALMTDVFGNYVIQKFFEHGLPAQRRELACKLLGHVLSLSLQMYGCRVIQKAIEVVDLDQKINMVHELDGSVMRCVRDQNGNHVIQKCIECVPEENIQFIVSTFFDQVVTLSTHPYGCRVIQRILEHCKDPKTQSKVMDEILGSVSLLAQDQYGNYVVQHVLGHGKPHERSIIIKELAGKIVQMSQQKFASNVVEKCLTFGGPAERQLLVNEMLGSTDENEPLQAMMKDQFANYVVQKVLETCDDQQRELILSRIKVHLNALKKYTYGKHIVARVEKLVAAGGTNSFLSFMGHGSSTYLLRQTLLLSYISYAITIGLFVVFHPTTHDVPSICISMSLSKYVPPGFSSPLPCYSRIHPMLSPLDCSSFSIQQSTGFHDVPPICISMSLSKYVPPRFSSPLGQKLKISMGGEVKIGVFEANGRDDEAIAIATDAVVDEEDDVNERVLEWEMGLPNCDDLTPLSQLLVPPELASAFSISPEPRRTALDVNRASQDTLSSLRSTGAHSSTTNNNNNNNNNNNFRSFDDPMVVEPEGDGSGSGSGSDPKKMRMMEIAEEADSAVRTAENSDDPSGKTVKRQRLVWTPQLHKRFVDVVAHLGIKNSVPKTIMQLMNVEGLTRENVASHLQKYRLYLKRMQGLSNEGPSASDQLFASTPVPQSMHANGAGVGGGGGIGVGGGSVNSNGHVGMTLPMLYGASMIPMPMPMYGPVHQGGNHHPQNGYEANSYGMMQQRDWSGGNKYGSVVSYPHHIAPREKLN</sequence>
<feature type="region of interest" description="Disordered" evidence="12">
    <location>
        <begin position="354"/>
        <end position="376"/>
    </location>
</feature>
<feature type="repeat" description="Pumilio" evidence="11">
    <location>
        <begin position="954"/>
        <end position="995"/>
    </location>
</feature>
<dbReference type="InterPro" id="IPR017930">
    <property type="entry name" value="Myb_dom"/>
</dbReference>
<dbReference type="SUPFAM" id="SSF48371">
    <property type="entry name" value="ARM repeat"/>
    <property type="match status" value="1"/>
</dbReference>
<feature type="domain" description="HTH myb-type" evidence="14">
    <location>
        <begin position="1314"/>
        <end position="1373"/>
    </location>
</feature>
<dbReference type="Pfam" id="PF07990">
    <property type="entry name" value="NABP"/>
    <property type="match status" value="1"/>
</dbReference>
<dbReference type="EMBL" id="KZ666685">
    <property type="protein sequence ID" value="PPR93927.1"/>
    <property type="molecule type" value="Genomic_DNA"/>
</dbReference>
<dbReference type="SMART" id="SM00025">
    <property type="entry name" value="Pumilio"/>
    <property type="match status" value="8"/>
</dbReference>
<keyword evidence="6" id="KW-0694">RNA-binding</keyword>
<comment type="subcellular location">
    <subcellularLocation>
        <location evidence="2">Cytoplasm</location>
    </subcellularLocation>
    <subcellularLocation>
        <location evidence="1">Nucleus</location>
    </subcellularLocation>
</comment>
<keyword evidence="5" id="KW-0810">Translation regulation</keyword>
<feature type="compositionally biased region" description="Polar residues" evidence="12">
    <location>
        <begin position="423"/>
        <end position="439"/>
    </location>
</feature>
<dbReference type="Pfam" id="PF00806">
    <property type="entry name" value="PUF"/>
    <property type="match status" value="8"/>
</dbReference>
<evidence type="ECO:0000256" key="2">
    <source>
        <dbReference type="ARBA" id="ARBA00004496"/>
    </source>
</evidence>
<evidence type="ECO:0000256" key="9">
    <source>
        <dbReference type="ARBA" id="ARBA00023242"/>
    </source>
</evidence>
<feature type="domain" description="PUM-HD" evidence="13">
    <location>
        <begin position="681"/>
        <end position="1021"/>
    </location>
</feature>
<dbReference type="PANTHER" id="PTHR12537">
    <property type="entry name" value="RNA BINDING PROTEIN PUMILIO-RELATED"/>
    <property type="match status" value="1"/>
</dbReference>
<dbReference type="Proteomes" id="UP000239757">
    <property type="component" value="Unassembled WGS sequence"/>
</dbReference>
<dbReference type="Pfam" id="PF00249">
    <property type="entry name" value="Myb_DNA-binding"/>
    <property type="match status" value="1"/>
</dbReference>
<evidence type="ECO:0000313" key="15">
    <source>
        <dbReference type="EMBL" id="PPR93927.1"/>
    </source>
</evidence>
<dbReference type="FunFam" id="1.10.10.60:FF:000007">
    <property type="entry name" value="Two-component response regulator"/>
    <property type="match status" value="1"/>
</dbReference>
<evidence type="ECO:0000256" key="8">
    <source>
        <dbReference type="ARBA" id="ARBA00023163"/>
    </source>
</evidence>
<comment type="function">
    <text evidence="10">Sequence-specific RNA-binding protein that regulates translation and mRNA stability by binding the 3'-UTR of target mRNAs. Binds the APUM-binding elements (APBEs) in the 3'-UTR mRNA sequence of CLV1, PNH, WUS and FAS2.</text>
</comment>
<feature type="repeat" description="Pumilio" evidence="11">
    <location>
        <begin position="773"/>
        <end position="808"/>
    </location>
</feature>
<evidence type="ECO:0000256" key="12">
    <source>
        <dbReference type="SAM" id="MobiDB-lite"/>
    </source>
</evidence>
<evidence type="ECO:0000259" key="13">
    <source>
        <dbReference type="PROSITE" id="PS50303"/>
    </source>
</evidence>
<dbReference type="PROSITE" id="PS50303">
    <property type="entry name" value="PUM_HD"/>
    <property type="match status" value="1"/>
</dbReference>
<reference evidence="15 16" key="1">
    <citation type="submission" date="2015-01" db="EMBL/GenBank/DDBJ databases">
        <title>Genome of allotetraploid Gossypium barbadense reveals genomic plasticity and fiber elongation in cotton evolution.</title>
        <authorList>
            <person name="Chen X."/>
            <person name="Liu X."/>
            <person name="Zhao B."/>
            <person name="Zheng H."/>
            <person name="Hu Y."/>
            <person name="Lu G."/>
            <person name="Yang C."/>
            <person name="Chen J."/>
            <person name="Shan C."/>
            <person name="Zhang L."/>
            <person name="Zhou Y."/>
            <person name="Wang L."/>
            <person name="Guo W."/>
            <person name="Bai Y."/>
            <person name="Ruan J."/>
            <person name="Shangguan X."/>
            <person name="Mao Y."/>
            <person name="Jiang J."/>
            <person name="Zhu Y."/>
            <person name="Lei J."/>
            <person name="Kang H."/>
            <person name="Chen S."/>
            <person name="He X."/>
            <person name="Wang R."/>
            <person name="Wang Y."/>
            <person name="Chen J."/>
            <person name="Wang L."/>
            <person name="Yu S."/>
            <person name="Wang B."/>
            <person name="Wei J."/>
            <person name="Song S."/>
            <person name="Lu X."/>
            <person name="Gao Z."/>
            <person name="Gu W."/>
            <person name="Deng X."/>
            <person name="Ma D."/>
            <person name="Wang S."/>
            <person name="Liang W."/>
            <person name="Fang L."/>
            <person name="Cai C."/>
            <person name="Zhu X."/>
            <person name="Zhou B."/>
            <person name="Zhang Y."/>
            <person name="Chen Z."/>
            <person name="Xu S."/>
            <person name="Zhu R."/>
            <person name="Wang S."/>
            <person name="Zhang T."/>
            <person name="Zhao G."/>
        </authorList>
    </citation>
    <scope>NUCLEOTIDE SEQUENCE [LARGE SCALE GENOMIC DNA]</scope>
    <source>
        <strain evidence="16">cv. Xinhai21</strain>
        <tissue evidence="15">Leaf</tissue>
    </source>
</reference>
<keyword evidence="9" id="KW-0539">Nucleus</keyword>
<feature type="region of interest" description="Disordered" evidence="12">
    <location>
        <begin position="308"/>
        <end position="336"/>
    </location>
</feature>
<dbReference type="CDD" id="cd07920">
    <property type="entry name" value="Pumilio"/>
    <property type="match status" value="1"/>
</dbReference>
<dbReference type="InterPro" id="IPR001005">
    <property type="entry name" value="SANT/Myb"/>
</dbReference>
<evidence type="ECO:0000256" key="6">
    <source>
        <dbReference type="ARBA" id="ARBA00022884"/>
    </source>
</evidence>
<feature type="compositionally biased region" description="Polar residues" evidence="12">
    <location>
        <begin position="367"/>
        <end position="376"/>
    </location>
</feature>
<name>A0A2P5WS93_GOSBA</name>
<evidence type="ECO:0000256" key="10">
    <source>
        <dbReference type="ARBA" id="ARBA00055193"/>
    </source>
</evidence>
<proteinExistence type="predicted"/>
<feature type="repeat" description="Pumilio" evidence="11">
    <location>
        <begin position="845"/>
        <end position="881"/>
    </location>
</feature>
<feature type="region of interest" description="Disordered" evidence="12">
    <location>
        <begin position="1234"/>
        <end position="1286"/>
    </location>
</feature>
<keyword evidence="7" id="KW-0805">Transcription regulation</keyword>
<feature type="repeat" description="Pumilio" evidence="11">
    <location>
        <begin position="809"/>
        <end position="844"/>
    </location>
</feature>
<dbReference type="GO" id="GO:0003729">
    <property type="term" value="F:mRNA binding"/>
    <property type="evidence" value="ECO:0007669"/>
    <property type="project" value="TreeGrafter"/>
</dbReference>
<feature type="repeat" description="Pumilio" evidence="11">
    <location>
        <begin position="737"/>
        <end position="772"/>
    </location>
</feature>
<dbReference type="GO" id="GO:0005634">
    <property type="term" value="C:nucleus"/>
    <property type="evidence" value="ECO:0007669"/>
    <property type="project" value="UniProtKB-SubCell"/>
</dbReference>
<dbReference type="InterPro" id="IPR006447">
    <property type="entry name" value="Myb_dom_plants"/>
</dbReference>
<feature type="compositionally biased region" description="Polar residues" evidence="12">
    <location>
        <begin position="1234"/>
        <end position="1249"/>
    </location>
</feature>
<organism evidence="15 16">
    <name type="scientific">Gossypium barbadense</name>
    <name type="common">Sea Island cotton</name>
    <name type="synonym">Hibiscus barbadensis</name>
    <dbReference type="NCBI Taxonomy" id="3634"/>
    <lineage>
        <taxon>Eukaryota</taxon>
        <taxon>Viridiplantae</taxon>
        <taxon>Streptophyta</taxon>
        <taxon>Embryophyta</taxon>
        <taxon>Tracheophyta</taxon>
        <taxon>Spermatophyta</taxon>
        <taxon>Magnoliopsida</taxon>
        <taxon>eudicotyledons</taxon>
        <taxon>Gunneridae</taxon>
        <taxon>Pentapetalae</taxon>
        <taxon>rosids</taxon>
        <taxon>malvids</taxon>
        <taxon>Malvales</taxon>
        <taxon>Malvaceae</taxon>
        <taxon>Malvoideae</taxon>
        <taxon>Gossypium</taxon>
    </lineage>
</organism>
<dbReference type="InterPro" id="IPR033712">
    <property type="entry name" value="Pumilio_RNA-bd"/>
</dbReference>
<evidence type="ECO:0000256" key="1">
    <source>
        <dbReference type="ARBA" id="ARBA00004123"/>
    </source>
</evidence>
<evidence type="ECO:0008006" key="17">
    <source>
        <dbReference type="Google" id="ProtNLM"/>
    </source>
</evidence>
<evidence type="ECO:0000256" key="3">
    <source>
        <dbReference type="ARBA" id="ARBA00022490"/>
    </source>
</evidence>
<evidence type="ECO:0000256" key="7">
    <source>
        <dbReference type="ARBA" id="ARBA00023015"/>
    </source>
</evidence>
<dbReference type="GO" id="GO:0003677">
    <property type="term" value="F:DNA binding"/>
    <property type="evidence" value="ECO:0007669"/>
    <property type="project" value="InterPro"/>
</dbReference>
<gene>
    <name evidence="15" type="ORF">GOBAR_AA26749</name>
</gene>
<dbReference type="GO" id="GO:0005737">
    <property type="term" value="C:cytoplasm"/>
    <property type="evidence" value="ECO:0007669"/>
    <property type="project" value="UniProtKB-SubCell"/>
</dbReference>
<dbReference type="InterPro" id="IPR001313">
    <property type="entry name" value="Pumilio_RNA-bd_rpt"/>
</dbReference>
<dbReference type="OrthoDB" id="668540at2759"/>
<accession>A0A2P5WS93</accession>
<dbReference type="PROSITE" id="PS51294">
    <property type="entry name" value="HTH_MYB"/>
    <property type="match status" value="1"/>
</dbReference>
<feature type="compositionally biased region" description="Polar residues" evidence="12">
    <location>
        <begin position="327"/>
        <end position="336"/>
    </location>
</feature>
<dbReference type="GO" id="GO:0006417">
    <property type="term" value="P:regulation of translation"/>
    <property type="evidence" value="ECO:0007669"/>
    <property type="project" value="UniProtKB-KW"/>
</dbReference>
<feature type="compositionally biased region" description="Low complexity" evidence="12">
    <location>
        <begin position="1250"/>
        <end position="1260"/>
    </location>
</feature>
<evidence type="ECO:0000259" key="14">
    <source>
        <dbReference type="PROSITE" id="PS51294"/>
    </source>
</evidence>
<dbReference type="InterPro" id="IPR009057">
    <property type="entry name" value="Homeodomain-like_sf"/>
</dbReference>
<feature type="region of interest" description="Disordered" evidence="12">
    <location>
        <begin position="402"/>
        <end position="452"/>
    </location>
</feature>
<dbReference type="InterPro" id="IPR016024">
    <property type="entry name" value="ARM-type_fold"/>
</dbReference>
<keyword evidence="4" id="KW-0677">Repeat</keyword>
<dbReference type="PROSITE" id="PS50302">
    <property type="entry name" value="PUM"/>
    <property type="match status" value="8"/>
</dbReference>
<dbReference type="NCBIfam" id="TIGR01557">
    <property type="entry name" value="myb_SHAQKYF"/>
    <property type="match status" value="1"/>
</dbReference>
<dbReference type="PANTHER" id="PTHR12537:SF128">
    <property type="entry name" value="PUMILIO HOMOLOG 1-RELATED"/>
    <property type="match status" value="1"/>
</dbReference>
<evidence type="ECO:0000256" key="4">
    <source>
        <dbReference type="ARBA" id="ARBA00022737"/>
    </source>
</evidence>
<dbReference type="Gene3D" id="1.10.10.60">
    <property type="entry name" value="Homeodomain-like"/>
    <property type="match status" value="1"/>
</dbReference>
<feature type="repeat" description="Pumilio" evidence="11">
    <location>
        <begin position="882"/>
        <end position="917"/>
    </location>
</feature>
<dbReference type="SUPFAM" id="SSF46689">
    <property type="entry name" value="Homeodomain-like"/>
    <property type="match status" value="1"/>
</dbReference>
<dbReference type="InterPro" id="IPR012940">
    <property type="entry name" value="NABP"/>
</dbReference>
<evidence type="ECO:0000313" key="16">
    <source>
        <dbReference type="Proteomes" id="UP000239757"/>
    </source>
</evidence>
<evidence type="ECO:0000256" key="11">
    <source>
        <dbReference type="PROSITE-ProRule" id="PRU00317"/>
    </source>
</evidence>
<keyword evidence="8" id="KW-0804">Transcription</keyword>
<feature type="repeat" description="Pumilio" evidence="11">
    <location>
        <begin position="701"/>
        <end position="736"/>
    </location>
</feature>
<feature type="repeat" description="Pumilio" evidence="11">
    <location>
        <begin position="918"/>
        <end position="953"/>
    </location>
</feature>